<feature type="compositionally biased region" description="Basic and acidic residues" evidence="2">
    <location>
        <begin position="319"/>
        <end position="342"/>
    </location>
</feature>
<evidence type="ECO:0000313" key="5">
    <source>
        <dbReference type="Proteomes" id="UP000826234"/>
    </source>
</evidence>
<gene>
    <name evidence="4" type="ORF">JD844_004506</name>
</gene>
<dbReference type="InterPro" id="IPR051412">
    <property type="entry name" value="Formin_Homology_Diaphanous_sf"/>
</dbReference>
<accession>A0ABQ7TMX1</accession>
<evidence type="ECO:0000256" key="1">
    <source>
        <dbReference type="SAM" id="Coils"/>
    </source>
</evidence>
<dbReference type="PROSITE" id="PS51444">
    <property type="entry name" value="FH2"/>
    <property type="match status" value="1"/>
</dbReference>
<sequence length="500" mass="56998">MPSLHAFSVHLDKVYEAVQAVRVQSQSSGYGWIHEASDTAVMSMSSVKMLQPRLNGILFKLTFEDHINNIKPGIMAVTIACEELKKSENFSKLLELVLLIGNYMNSGSRNAQSLGFNLSFLCKLLQGFNKVPITDRTYPCEEMEVETILHVQLHCKFYDDVRNIKRIVLRHIDEMTEDFENQLVTPEALRPSHWPCLGPGGLEAIAPAMPWPQRPRGHHAGLALAPEALRPSCQPCISPGGLEVAGAALKIKLTSIQNPKDFWKRHDKDLIEQYEGNKKQQANTQAAKSLKQIQSEKGEVRELEEKEEELDSESDQEQEQQKEETCEKAEEVKRQTRSDQKHDGRDMVISLLVQTGLVWSIGRETVDKNTRLGLTEDVKTKTRAQVQAMAQNQSVCRPSIDQTKGIEGNMALVEELRKIRIDLSREIQELRSEMTEFKTEIRNELRTELKAVGGAIDRMSQEMSKLQNKMDIIEKKHEHLEDNLKEINQKQKFFDVNMMK</sequence>
<name>A0ABQ7TMX1_PHRPL</name>
<evidence type="ECO:0000256" key="2">
    <source>
        <dbReference type="SAM" id="MobiDB-lite"/>
    </source>
</evidence>
<reference evidence="4 5" key="1">
    <citation type="journal article" date="2022" name="Gigascience">
        <title>A chromosome-level genome assembly and annotation of the desert horned lizard, Phrynosoma platyrhinos, provides insight into chromosomal rearrangements among reptiles.</title>
        <authorList>
            <person name="Koochekian N."/>
            <person name="Ascanio A."/>
            <person name="Farleigh K."/>
            <person name="Card D.C."/>
            <person name="Schield D.R."/>
            <person name="Castoe T.A."/>
            <person name="Jezkova T."/>
        </authorList>
    </citation>
    <scope>NUCLEOTIDE SEQUENCE [LARGE SCALE GENOMIC DNA]</scope>
    <source>
        <strain evidence="4">NK-2021</strain>
    </source>
</reference>
<evidence type="ECO:0000313" key="4">
    <source>
        <dbReference type="EMBL" id="KAH0631029.1"/>
    </source>
</evidence>
<dbReference type="PANTHER" id="PTHR45691:SF3">
    <property type="entry name" value="PROTEIN DIAPHANOUS HOMOLOG 2"/>
    <property type="match status" value="1"/>
</dbReference>
<feature type="compositionally biased region" description="Polar residues" evidence="2">
    <location>
        <begin position="279"/>
        <end position="293"/>
    </location>
</feature>
<dbReference type="InterPro" id="IPR015425">
    <property type="entry name" value="FH2_Formin"/>
</dbReference>
<dbReference type="SUPFAM" id="SSF101447">
    <property type="entry name" value="Formin homology 2 domain (FH2 domain)"/>
    <property type="match status" value="1"/>
</dbReference>
<feature type="compositionally biased region" description="Basic and acidic residues" evidence="2">
    <location>
        <begin position="294"/>
        <end position="304"/>
    </location>
</feature>
<dbReference type="EMBL" id="JAIPUX010000415">
    <property type="protein sequence ID" value="KAH0631029.1"/>
    <property type="molecule type" value="Genomic_DNA"/>
</dbReference>
<keyword evidence="5" id="KW-1185">Reference proteome</keyword>
<feature type="compositionally biased region" description="Acidic residues" evidence="2">
    <location>
        <begin position="305"/>
        <end position="318"/>
    </location>
</feature>
<keyword evidence="1" id="KW-0175">Coiled coil</keyword>
<organism evidence="4 5">
    <name type="scientific">Phrynosoma platyrhinos</name>
    <name type="common">Desert horned lizard</name>
    <dbReference type="NCBI Taxonomy" id="52577"/>
    <lineage>
        <taxon>Eukaryota</taxon>
        <taxon>Metazoa</taxon>
        <taxon>Chordata</taxon>
        <taxon>Craniata</taxon>
        <taxon>Vertebrata</taxon>
        <taxon>Euteleostomi</taxon>
        <taxon>Lepidosauria</taxon>
        <taxon>Squamata</taxon>
        <taxon>Bifurcata</taxon>
        <taxon>Unidentata</taxon>
        <taxon>Episquamata</taxon>
        <taxon>Toxicofera</taxon>
        <taxon>Iguania</taxon>
        <taxon>Phrynosomatidae</taxon>
        <taxon>Phrynosomatinae</taxon>
        <taxon>Phrynosoma</taxon>
    </lineage>
</organism>
<dbReference type="Proteomes" id="UP000826234">
    <property type="component" value="Unassembled WGS sequence"/>
</dbReference>
<dbReference type="Pfam" id="PF02181">
    <property type="entry name" value="FH2"/>
    <property type="match status" value="1"/>
</dbReference>
<protein>
    <recommendedName>
        <fullName evidence="3">FH2 domain-containing protein</fullName>
    </recommendedName>
</protein>
<dbReference type="InterPro" id="IPR042201">
    <property type="entry name" value="FH2_Formin_sf"/>
</dbReference>
<comment type="caution">
    <text evidence="4">The sequence shown here is derived from an EMBL/GenBank/DDBJ whole genome shotgun (WGS) entry which is preliminary data.</text>
</comment>
<feature type="coiled-coil region" evidence="1">
    <location>
        <begin position="413"/>
        <end position="490"/>
    </location>
</feature>
<proteinExistence type="predicted"/>
<evidence type="ECO:0000259" key="3">
    <source>
        <dbReference type="PROSITE" id="PS51444"/>
    </source>
</evidence>
<feature type="domain" description="FH2" evidence="3">
    <location>
        <begin position="1"/>
        <end position="323"/>
    </location>
</feature>
<dbReference type="Gene3D" id="1.20.58.2220">
    <property type="entry name" value="Formin, FH2 domain"/>
    <property type="match status" value="1"/>
</dbReference>
<dbReference type="PANTHER" id="PTHR45691">
    <property type="entry name" value="PROTEIN DIAPHANOUS"/>
    <property type="match status" value="1"/>
</dbReference>
<feature type="region of interest" description="Disordered" evidence="2">
    <location>
        <begin position="276"/>
        <end position="342"/>
    </location>
</feature>